<dbReference type="GO" id="GO:0003677">
    <property type="term" value="F:DNA binding"/>
    <property type="evidence" value="ECO:0007669"/>
    <property type="project" value="UniProtKB-UniRule"/>
</dbReference>
<evidence type="ECO:0000256" key="3">
    <source>
        <dbReference type="ARBA" id="ARBA00022833"/>
    </source>
</evidence>
<dbReference type="InterPro" id="IPR006612">
    <property type="entry name" value="THAP_Znf"/>
</dbReference>
<dbReference type="GO" id="GO:0008270">
    <property type="term" value="F:zinc ion binding"/>
    <property type="evidence" value="ECO:0007669"/>
    <property type="project" value="UniProtKB-KW"/>
</dbReference>
<comment type="caution">
    <text evidence="7">The sequence shown here is derived from an EMBL/GenBank/DDBJ whole genome shotgun (WGS) entry which is preliminary data.</text>
</comment>
<feature type="domain" description="THAP-type" evidence="6">
    <location>
        <begin position="1"/>
        <end position="77"/>
    </location>
</feature>
<dbReference type="AlphaFoldDB" id="A0A8S4DWP6"/>
<proteinExistence type="predicted"/>
<dbReference type="SUPFAM" id="SSF57716">
    <property type="entry name" value="Glucocorticoid receptor-like (DNA-binding domain)"/>
    <property type="match status" value="1"/>
</dbReference>
<dbReference type="EMBL" id="CAJHNJ030000009">
    <property type="protein sequence ID" value="CAG9105698.1"/>
    <property type="molecule type" value="Genomic_DNA"/>
</dbReference>
<organism evidence="7 8">
    <name type="scientific">Plutella xylostella</name>
    <name type="common">Diamondback moth</name>
    <name type="synonym">Plutella maculipennis</name>
    <dbReference type="NCBI Taxonomy" id="51655"/>
    <lineage>
        <taxon>Eukaryota</taxon>
        <taxon>Metazoa</taxon>
        <taxon>Ecdysozoa</taxon>
        <taxon>Arthropoda</taxon>
        <taxon>Hexapoda</taxon>
        <taxon>Insecta</taxon>
        <taxon>Pterygota</taxon>
        <taxon>Neoptera</taxon>
        <taxon>Endopterygota</taxon>
        <taxon>Lepidoptera</taxon>
        <taxon>Glossata</taxon>
        <taxon>Ditrysia</taxon>
        <taxon>Yponomeutoidea</taxon>
        <taxon>Plutellidae</taxon>
        <taxon>Plutella</taxon>
    </lineage>
</organism>
<keyword evidence="8" id="KW-1185">Reference proteome</keyword>
<keyword evidence="2 5" id="KW-0863">Zinc-finger</keyword>
<reference evidence="7" key="1">
    <citation type="submission" date="2020-11" db="EMBL/GenBank/DDBJ databases">
        <authorList>
            <person name="Whiteford S."/>
        </authorList>
    </citation>
    <scope>NUCLEOTIDE SEQUENCE</scope>
</reference>
<protein>
    <submittedName>
        <fullName evidence="7">(diamondback moth) hypothetical protein</fullName>
    </submittedName>
</protein>
<keyword evidence="4 5" id="KW-0238">DNA-binding</keyword>
<dbReference type="SMART" id="SM00980">
    <property type="entry name" value="THAP"/>
    <property type="match status" value="1"/>
</dbReference>
<evidence type="ECO:0000256" key="1">
    <source>
        <dbReference type="ARBA" id="ARBA00022723"/>
    </source>
</evidence>
<evidence type="ECO:0000313" key="7">
    <source>
        <dbReference type="EMBL" id="CAG9105698.1"/>
    </source>
</evidence>
<dbReference type="PROSITE" id="PS50950">
    <property type="entry name" value="ZF_THAP"/>
    <property type="match status" value="1"/>
</dbReference>
<evidence type="ECO:0000256" key="4">
    <source>
        <dbReference type="ARBA" id="ARBA00023125"/>
    </source>
</evidence>
<evidence type="ECO:0000313" key="8">
    <source>
        <dbReference type="Proteomes" id="UP000653454"/>
    </source>
</evidence>
<evidence type="ECO:0000259" key="6">
    <source>
        <dbReference type="PROSITE" id="PS50950"/>
    </source>
</evidence>
<sequence length="128" mass="14417">MPKPCVFGCATNDPTRHSFPNPRILPQQFKAWVDITGDFGMSSEDIFKKKKVCGVHFTERDRNRCNRLNKLAIPSLHLNGFHGKFTIPTSATVTQEPEMDTLYVAVVPIDFGKIEKDSESNETVTGFE</sequence>
<dbReference type="Proteomes" id="UP000653454">
    <property type="component" value="Unassembled WGS sequence"/>
</dbReference>
<gene>
    <name evidence="7" type="ORF">PLXY2_LOCUS3437</name>
</gene>
<accession>A0A8S4DWP6</accession>
<dbReference type="Pfam" id="PF05485">
    <property type="entry name" value="THAP"/>
    <property type="match status" value="1"/>
</dbReference>
<dbReference type="SMART" id="SM00692">
    <property type="entry name" value="DM3"/>
    <property type="match status" value="1"/>
</dbReference>
<evidence type="ECO:0000256" key="2">
    <source>
        <dbReference type="ARBA" id="ARBA00022771"/>
    </source>
</evidence>
<keyword evidence="3" id="KW-0862">Zinc</keyword>
<name>A0A8S4DWP6_PLUXY</name>
<keyword evidence="1" id="KW-0479">Metal-binding</keyword>
<evidence type="ECO:0000256" key="5">
    <source>
        <dbReference type="PROSITE-ProRule" id="PRU00309"/>
    </source>
</evidence>